<gene>
    <name evidence="2" type="ORF">CPY51_10095</name>
</gene>
<evidence type="ECO:0000313" key="3">
    <source>
        <dbReference type="Proteomes" id="UP000248925"/>
    </source>
</evidence>
<evidence type="ECO:0000256" key="1">
    <source>
        <dbReference type="SAM" id="MobiDB-lite"/>
    </source>
</evidence>
<feature type="compositionally biased region" description="Basic and acidic residues" evidence="1">
    <location>
        <begin position="115"/>
        <end position="125"/>
    </location>
</feature>
<dbReference type="EMBL" id="PCDP01000032">
    <property type="protein sequence ID" value="PZM14593.1"/>
    <property type="molecule type" value="Genomic_DNA"/>
</dbReference>
<organism evidence="2 3">
    <name type="scientific">Rhizobium tubonense</name>
    <dbReference type="NCBI Taxonomy" id="484088"/>
    <lineage>
        <taxon>Bacteria</taxon>
        <taxon>Pseudomonadati</taxon>
        <taxon>Pseudomonadota</taxon>
        <taxon>Alphaproteobacteria</taxon>
        <taxon>Hyphomicrobiales</taxon>
        <taxon>Rhizobiaceae</taxon>
        <taxon>Rhizobium/Agrobacterium group</taxon>
        <taxon>Rhizobium</taxon>
    </lineage>
</organism>
<name>A0A2W4EV17_9HYPH</name>
<reference evidence="2 3" key="1">
    <citation type="journal article" date="2018" name="Sci. Rep.">
        <title>Rhizobium tumorigenes sp. nov., a novel plant tumorigenic bacterium isolated from cane gall tumors on thornless blackberry.</title>
        <authorList>
            <person name="Kuzmanovi N."/>
            <person name="Smalla K."/>
            <person name="Gronow S."/>
            <person name="PuBawska J."/>
        </authorList>
    </citation>
    <scope>NUCLEOTIDE SEQUENCE [LARGE SCALE GENOMIC DNA]</scope>
    <source>
        <strain evidence="2 3">CCBAU 85046</strain>
    </source>
</reference>
<sequence length="125" mass="14076">MVRGNVQAISTSIEPSSLFVTDGVEVDGTEMSINGKRTVLERLVMGGERGLRRKCPVLFAKWRSGETRTATALSLHFWLTLQMRPVSFRPHFGHRQPPFETTVCGPSYSSSSRRPASEFHRKLLE</sequence>
<accession>A0A2W4EV17</accession>
<feature type="region of interest" description="Disordered" evidence="1">
    <location>
        <begin position="99"/>
        <end position="125"/>
    </location>
</feature>
<proteinExistence type="predicted"/>
<protein>
    <submittedName>
        <fullName evidence="2">Uncharacterized protein</fullName>
    </submittedName>
</protein>
<keyword evidence="3" id="KW-1185">Reference proteome</keyword>
<comment type="caution">
    <text evidence="2">The sequence shown here is derived from an EMBL/GenBank/DDBJ whole genome shotgun (WGS) entry which is preliminary data.</text>
</comment>
<evidence type="ECO:0000313" key="2">
    <source>
        <dbReference type="EMBL" id="PZM14593.1"/>
    </source>
</evidence>
<dbReference type="AlphaFoldDB" id="A0A2W4EV17"/>
<dbReference type="Proteomes" id="UP000248925">
    <property type="component" value="Unassembled WGS sequence"/>
</dbReference>